<proteinExistence type="predicted"/>
<feature type="region of interest" description="Disordered" evidence="1">
    <location>
        <begin position="184"/>
        <end position="219"/>
    </location>
</feature>
<dbReference type="OrthoDB" id="2756973at2759"/>
<organism evidence="2 3">
    <name type="scientific">Trametes pubescens</name>
    <name type="common">White-rot fungus</name>
    <dbReference type="NCBI Taxonomy" id="154538"/>
    <lineage>
        <taxon>Eukaryota</taxon>
        <taxon>Fungi</taxon>
        <taxon>Dikarya</taxon>
        <taxon>Basidiomycota</taxon>
        <taxon>Agaricomycotina</taxon>
        <taxon>Agaricomycetes</taxon>
        <taxon>Polyporales</taxon>
        <taxon>Polyporaceae</taxon>
        <taxon>Trametes</taxon>
    </lineage>
</organism>
<keyword evidence="3" id="KW-1185">Reference proteome</keyword>
<evidence type="ECO:0000256" key="1">
    <source>
        <dbReference type="SAM" id="MobiDB-lite"/>
    </source>
</evidence>
<protein>
    <submittedName>
        <fullName evidence="2">Uncharacterized protein</fullName>
    </submittedName>
</protein>
<reference evidence="2 3" key="1">
    <citation type="submission" date="2016-10" db="EMBL/GenBank/DDBJ databases">
        <title>Genome sequence of the basidiomycete white-rot fungus Trametes pubescens.</title>
        <authorList>
            <person name="Makela M.R."/>
            <person name="Granchi Z."/>
            <person name="Peng M."/>
            <person name="De Vries R.P."/>
            <person name="Grigoriev I."/>
            <person name="Riley R."/>
            <person name="Hilden K."/>
        </authorList>
    </citation>
    <scope>NUCLEOTIDE SEQUENCE [LARGE SCALE GENOMIC DNA]</scope>
    <source>
        <strain evidence="2 3">FBCC735</strain>
    </source>
</reference>
<sequence length="219" mass="23323">DDPWPASATPPSTPGDSTKLKAALVSQITRVLSAEQASGVAGVKVDGRAEASGLERKTRWEGAPAEGRKAEGESAVAAAVKATVCKASKLYIGEGDTLLSPLTVSVPSGSAPDAPTFLYLHQENLVVSMDAHCPRAVERRISLQPGLSMLMVNTKLIDMFQQLERYSETFCKATDGLFKEMRKRKKHTDADNGETLPGPVNETDVGSEGGNSASKRRKL</sequence>
<evidence type="ECO:0000313" key="2">
    <source>
        <dbReference type="EMBL" id="OJT05539.1"/>
    </source>
</evidence>
<comment type="caution">
    <text evidence="2">The sequence shown here is derived from an EMBL/GenBank/DDBJ whole genome shotgun (WGS) entry which is preliminary data.</text>
</comment>
<dbReference type="AlphaFoldDB" id="A0A1M2VD55"/>
<gene>
    <name evidence="2" type="ORF">TRAPUB_3642</name>
</gene>
<dbReference type="EMBL" id="MNAD01001436">
    <property type="protein sequence ID" value="OJT05539.1"/>
    <property type="molecule type" value="Genomic_DNA"/>
</dbReference>
<accession>A0A1M2VD55</accession>
<dbReference type="Proteomes" id="UP000184267">
    <property type="component" value="Unassembled WGS sequence"/>
</dbReference>
<evidence type="ECO:0000313" key="3">
    <source>
        <dbReference type="Proteomes" id="UP000184267"/>
    </source>
</evidence>
<name>A0A1M2VD55_TRAPU</name>
<feature type="non-terminal residue" evidence="2">
    <location>
        <position position="1"/>
    </location>
</feature>